<dbReference type="Gene3D" id="3.40.50.300">
    <property type="entry name" value="P-loop containing nucleotide triphosphate hydrolases"/>
    <property type="match status" value="1"/>
</dbReference>
<comment type="caution">
    <text evidence="2">The sequence shown here is derived from an EMBL/GenBank/DDBJ whole genome shotgun (WGS) entry which is preliminary data.</text>
</comment>
<feature type="non-terminal residue" evidence="2">
    <location>
        <position position="480"/>
    </location>
</feature>
<keyword evidence="3" id="KW-1185">Reference proteome</keyword>
<reference evidence="2 3" key="1">
    <citation type="journal article" date="2024" name="J Genomics">
        <title>Draft genome sequencing and assembly of Favolaschia claudopus CIRM-BRFM 2984 isolated from oak limbs.</title>
        <authorList>
            <person name="Navarro D."/>
            <person name="Drula E."/>
            <person name="Chaduli D."/>
            <person name="Cazenave R."/>
            <person name="Ahrendt S."/>
            <person name="Wang J."/>
            <person name="Lipzen A."/>
            <person name="Daum C."/>
            <person name="Barry K."/>
            <person name="Grigoriev I.V."/>
            <person name="Favel A."/>
            <person name="Rosso M.N."/>
            <person name="Martin F."/>
        </authorList>
    </citation>
    <scope>NUCLEOTIDE SEQUENCE [LARGE SCALE GENOMIC DNA]</scope>
    <source>
        <strain evidence="2 3">CIRM-BRFM 2984</strain>
    </source>
</reference>
<dbReference type="SUPFAM" id="SSF52540">
    <property type="entry name" value="P-loop containing nucleoside triphosphate hydrolases"/>
    <property type="match status" value="1"/>
</dbReference>
<dbReference type="InterPro" id="IPR027417">
    <property type="entry name" value="P-loop_NTPase"/>
</dbReference>
<name>A0AAW0APW3_9AGAR</name>
<gene>
    <name evidence="2" type="ORF">R3P38DRAFT_3277083</name>
</gene>
<dbReference type="Proteomes" id="UP001362999">
    <property type="component" value="Unassembled WGS sequence"/>
</dbReference>
<feature type="compositionally biased region" description="Basic and acidic residues" evidence="1">
    <location>
        <begin position="193"/>
        <end position="202"/>
    </location>
</feature>
<protein>
    <submittedName>
        <fullName evidence="2">Uncharacterized protein</fullName>
    </submittedName>
</protein>
<evidence type="ECO:0000256" key="1">
    <source>
        <dbReference type="SAM" id="MobiDB-lite"/>
    </source>
</evidence>
<dbReference type="EMBL" id="JAWWNJ010000056">
    <property type="protein sequence ID" value="KAK7014494.1"/>
    <property type="molecule type" value="Genomic_DNA"/>
</dbReference>
<evidence type="ECO:0000313" key="3">
    <source>
        <dbReference type="Proteomes" id="UP001362999"/>
    </source>
</evidence>
<evidence type="ECO:0000313" key="2">
    <source>
        <dbReference type="EMBL" id="KAK7014494.1"/>
    </source>
</evidence>
<feature type="region of interest" description="Disordered" evidence="1">
    <location>
        <begin position="163"/>
        <end position="219"/>
    </location>
</feature>
<organism evidence="2 3">
    <name type="scientific">Favolaschia claudopus</name>
    <dbReference type="NCBI Taxonomy" id="2862362"/>
    <lineage>
        <taxon>Eukaryota</taxon>
        <taxon>Fungi</taxon>
        <taxon>Dikarya</taxon>
        <taxon>Basidiomycota</taxon>
        <taxon>Agaricomycotina</taxon>
        <taxon>Agaricomycetes</taxon>
        <taxon>Agaricomycetidae</taxon>
        <taxon>Agaricales</taxon>
        <taxon>Marasmiineae</taxon>
        <taxon>Mycenaceae</taxon>
        <taxon>Favolaschia</taxon>
    </lineage>
</organism>
<proteinExistence type="predicted"/>
<accession>A0AAW0APW3</accession>
<sequence length="480" mass="53093">MSSTRHDRLELIRHTFGLWIPQDFFFPTHHTLNFLTGSAVAVPTPLQLRLGTHLEEFIPFSGALMGCLRVHPVAPRPGVQPARFPGVFSSPTPNYGCLSINKPSVNEATVTRVSSRRFRTRLADTRSMVLNRLLRRHLSTQRKSAHLLPSLHAAAAVLLRVGGGKEEQRRRRRTDRGQFGCRSIQRQTLSESRPPDSLDVDKRKHLNSAPTLPEDSFARIPLDTSPPAVSVLLALSITFFVAHSGSSSSATEVYSPGRAWDGRPCARRNQGGKTAVFVLATLQQLEPVNGEVSVLVLCHTRELAFHIKNEYTTFREGQIYGLPRLFTTAHPRLFSSHPKHIADPWLSNATCPAHAHSLPPLFSATAVSSETAAFSTQLHSFQERNPTPTTLTMFLAVSSHCRPAANADVCRHPQQTNLHDLLFASSSLSKPCVSWQLTFVLTPQTHHRSVASNVTRPSPVRWFPALSASTQADTPRSKTV</sequence>
<dbReference type="AlphaFoldDB" id="A0AAW0APW3"/>